<name>A0AC61S0M8_9FIRM</name>
<reference evidence="1" key="1">
    <citation type="submission" date="2019-04" db="EMBL/GenBank/DDBJ databases">
        <title>Microbes associate with the intestines of laboratory mice.</title>
        <authorList>
            <person name="Navarre W."/>
            <person name="Wong E."/>
            <person name="Huang K."/>
            <person name="Tropini C."/>
            <person name="Ng K."/>
            <person name="Yu B."/>
        </authorList>
    </citation>
    <scope>NUCLEOTIDE SEQUENCE</scope>
    <source>
        <strain evidence="1">NM01_1-7b</strain>
    </source>
</reference>
<evidence type="ECO:0000313" key="2">
    <source>
        <dbReference type="Proteomes" id="UP000304953"/>
    </source>
</evidence>
<organism evidence="1 2">
    <name type="scientific">Petralouisia muris</name>
    <dbReference type="NCBI Taxonomy" id="3032872"/>
    <lineage>
        <taxon>Bacteria</taxon>
        <taxon>Bacillati</taxon>
        <taxon>Bacillota</taxon>
        <taxon>Clostridia</taxon>
        <taxon>Lachnospirales</taxon>
        <taxon>Lachnospiraceae</taxon>
        <taxon>Petralouisia</taxon>
    </lineage>
</organism>
<gene>
    <name evidence="1" type="ORF">E5329_03150</name>
</gene>
<proteinExistence type="predicted"/>
<keyword evidence="2" id="KW-1185">Reference proteome</keyword>
<dbReference type="EMBL" id="SRYA01000004">
    <property type="protein sequence ID" value="TGY97861.1"/>
    <property type="molecule type" value="Genomic_DNA"/>
</dbReference>
<accession>A0AC61S0M8</accession>
<sequence length="77" mass="9146">MQEWQRFLVCIEEKHNYLRCAECGKIIKPAREDSSIYQCSCGKQFQERNTVKYAGAARNFTEQYLGEIFALWEFLEV</sequence>
<comment type="caution">
    <text evidence="1">The sequence shown here is derived from an EMBL/GenBank/DDBJ whole genome shotgun (WGS) entry which is preliminary data.</text>
</comment>
<protein>
    <submittedName>
        <fullName evidence="1">Uncharacterized protein</fullName>
    </submittedName>
</protein>
<evidence type="ECO:0000313" key="1">
    <source>
        <dbReference type="EMBL" id="TGY97861.1"/>
    </source>
</evidence>
<dbReference type="Proteomes" id="UP000304953">
    <property type="component" value="Unassembled WGS sequence"/>
</dbReference>